<dbReference type="SMART" id="SM00530">
    <property type="entry name" value="HTH_XRE"/>
    <property type="match status" value="1"/>
</dbReference>
<protein>
    <recommendedName>
        <fullName evidence="1">HTH cro/C1-type domain-containing protein</fullName>
    </recommendedName>
</protein>
<evidence type="ECO:0000313" key="3">
    <source>
        <dbReference type="Proteomes" id="UP000655443"/>
    </source>
</evidence>
<dbReference type="RefSeq" id="WP_189959737.1">
    <property type="nucleotide sequence ID" value="NZ_BMVG01000073.1"/>
</dbReference>
<reference evidence="2" key="2">
    <citation type="submission" date="2020-09" db="EMBL/GenBank/DDBJ databases">
        <authorList>
            <person name="Sun Q."/>
            <person name="Ohkuma M."/>
        </authorList>
    </citation>
    <scope>NUCLEOTIDE SEQUENCE</scope>
    <source>
        <strain evidence="2">JCM 4714</strain>
    </source>
</reference>
<feature type="domain" description="HTH cro/C1-type" evidence="1">
    <location>
        <begin position="21"/>
        <end position="76"/>
    </location>
</feature>
<evidence type="ECO:0000259" key="1">
    <source>
        <dbReference type="SMART" id="SM00530"/>
    </source>
</evidence>
<dbReference type="GO" id="GO:0003677">
    <property type="term" value="F:DNA binding"/>
    <property type="evidence" value="ECO:0007669"/>
    <property type="project" value="InterPro"/>
</dbReference>
<name>A0A918YTZ3_9ACTN</name>
<gene>
    <name evidence="2" type="ORF">GCM10010339_92440</name>
</gene>
<keyword evidence="3" id="KW-1185">Reference proteome</keyword>
<sequence length="289" mass="32458">MCRPEKPLTTSNKALRELQEWLREIRARTGLGYRALSVRAGCHATTLQRAASGETVPKLHTVLNYVRACDASPEKARLLWKRARYEAGRLARGGRRGLAAPSPWLIRDFVDLSAALREMYAKAGSPPLRAMEQRAGGYGLLPRSTAHRIVAKRAMPHGFRQFQAYLRACEVPEADWPDWQAAWTRAWRYEKRDEFAALGAGPSEIWWTTSKGEGGNSFYDFALGRADVGLKRGHYHEDSRVRLSRAEAEVALRARRAKRSVRHLSPGPGPGQLAIAMDEPVREGRVHIL</sequence>
<dbReference type="InterPro" id="IPR001387">
    <property type="entry name" value="Cro/C1-type_HTH"/>
</dbReference>
<comment type="caution">
    <text evidence="2">The sequence shown here is derived from an EMBL/GenBank/DDBJ whole genome shotgun (WGS) entry which is preliminary data.</text>
</comment>
<dbReference type="InterPro" id="IPR010982">
    <property type="entry name" value="Lambda_DNA-bd_dom_sf"/>
</dbReference>
<dbReference type="SUPFAM" id="SSF47413">
    <property type="entry name" value="lambda repressor-like DNA-binding domains"/>
    <property type="match status" value="1"/>
</dbReference>
<accession>A0A918YTZ3</accession>
<dbReference type="Pfam" id="PF13560">
    <property type="entry name" value="HTH_31"/>
    <property type="match status" value="1"/>
</dbReference>
<reference evidence="2" key="1">
    <citation type="journal article" date="2014" name="Int. J. Syst. Evol. Microbiol.">
        <title>Complete genome sequence of Corynebacterium casei LMG S-19264T (=DSM 44701T), isolated from a smear-ripened cheese.</title>
        <authorList>
            <consortium name="US DOE Joint Genome Institute (JGI-PGF)"/>
            <person name="Walter F."/>
            <person name="Albersmeier A."/>
            <person name="Kalinowski J."/>
            <person name="Ruckert C."/>
        </authorList>
    </citation>
    <scope>NUCLEOTIDE SEQUENCE</scope>
    <source>
        <strain evidence="2">JCM 4714</strain>
    </source>
</reference>
<evidence type="ECO:0000313" key="2">
    <source>
        <dbReference type="EMBL" id="GHE15997.1"/>
    </source>
</evidence>
<dbReference type="EMBL" id="BMVG01000073">
    <property type="protein sequence ID" value="GHE15997.1"/>
    <property type="molecule type" value="Genomic_DNA"/>
</dbReference>
<dbReference type="Gene3D" id="1.10.260.40">
    <property type="entry name" value="lambda repressor-like DNA-binding domains"/>
    <property type="match status" value="1"/>
</dbReference>
<dbReference type="Proteomes" id="UP000655443">
    <property type="component" value="Unassembled WGS sequence"/>
</dbReference>
<proteinExistence type="predicted"/>
<dbReference type="AlphaFoldDB" id="A0A918YTZ3"/>
<organism evidence="2 3">
    <name type="scientific">Streptomyces alanosinicus</name>
    <dbReference type="NCBI Taxonomy" id="68171"/>
    <lineage>
        <taxon>Bacteria</taxon>
        <taxon>Bacillati</taxon>
        <taxon>Actinomycetota</taxon>
        <taxon>Actinomycetes</taxon>
        <taxon>Kitasatosporales</taxon>
        <taxon>Streptomycetaceae</taxon>
        <taxon>Streptomyces</taxon>
    </lineage>
</organism>